<comment type="caution">
    <text evidence="2">The sequence shown here is derived from an EMBL/GenBank/DDBJ whole genome shotgun (WGS) entry which is preliminary data.</text>
</comment>
<keyword evidence="1" id="KW-1133">Transmembrane helix</keyword>
<keyword evidence="1" id="KW-0472">Membrane</keyword>
<accession>A0A1E5QQD3</accession>
<name>A0A1E5QQD3_9CYAN</name>
<reference evidence="2" key="1">
    <citation type="submission" date="2016-09" db="EMBL/GenBank/DDBJ databases">
        <title>Draft genome of thermotolerant cyanobacterium Desertifilum sp. strain IPPAS B-1220.</title>
        <authorList>
            <person name="Sinetova M.A."/>
            <person name="Bolakhan K."/>
            <person name="Zayadan B.K."/>
            <person name="Mironov K.S."/>
            <person name="Ustinova V."/>
            <person name="Kupriyanova E.V."/>
            <person name="Sidorov R.A."/>
            <person name="Skrypnik A.N."/>
            <person name="Gogoleva N.E."/>
            <person name="Gogolev Y.V."/>
            <person name="Los D.A."/>
        </authorList>
    </citation>
    <scope>NUCLEOTIDE SEQUENCE [LARGE SCALE GENOMIC DNA]</scope>
    <source>
        <strain evidence="2">IPPAS B-1220</strain>
    </source>
</reference>
<dbReference type="OrthoDB" id="530574at2"/>
<organism evidence="2">
    <name type="scientific">Desertifilum tharense IPPAS B-1220</name>
    <dbReference type="NCBI Taxonomy" id="1781255"/>
    <lineage>
        <taxon>Bacteria</taxon>
        <taxon>Bacillati</taxon>
        <taxon>Cyanobacteriota</taxon>
        <taxon>Cyanophyceae</taxon>
        <taxon>Desertifilales</taxon>
        <taxon>Desertifilaceae</taxon>
        <taxon>Desertifilum</taxon>
    </lineage>
</organism>
<evidence type="ECO:0000256" key="1">
    <source>
        <dbReference type="SAM" id="Phobius"/>
    </source>
</evidence>
<dbReference type="RefSeq" id="WP_069965575.1">
    <property type="nucleotide sequence ID" value="NZ_CM124774.1"/>
</dbReference>
<dbReference type="EMBL" id="MJGC01000025">
    <property type="protein sequence ID" value="OEJ76866.1"/>
    <property type="molecule type" value="Genomic_DNA"/>
</dbReference>
<dbReference type="AlphaFoldDB" id="A0A1E5QQD3"/>
<protein>
    <submittedName>
        <fullName evidence="2">Uncharacterized protein</fullName>
    </submittedName>
</protein>
<proteinExistence type="predicted"/>
<gene>
    <name evidence="2" type="ORF">BH720_02500</name>
</gene>
<feature type="transmembrane region" description="Helical" evidence="1">
    <location>
        <begin position="12"/>
        <end position="32"/>
    </location>
</feature>
<sequence>MKHRLNLSKLRSGKITGVSLVLAVLGSILVILNRQPPKIASKIEGFCQQIIQPNAKIENTKINQIQGKEGATRESIRQILGTPYCTLPKISLRSGAITEREAYHLEDDSYLIVAYEGNQYLGYGIDADSSTQLSWLFRWDRNSESQAKEIAIRELWEIQAGETIAGYRIAGGLGDVSIEFKGSILAPMQGLVTGDFVLVSDNNLIKNPTDCVIFSSSQMPAYLLKSCGLSDRNLGRVQQGNPIGKTGGYLHLSLLNYRKTDTQAGQWIYVSPSSKFLERLLKAS</sequence>
<keyword evidence="1" id="KW-0812">Transmembrane</keyword>
<evidence type="ECO:0000313" key="2">
    <source>
        <dbReference type="EMBL" id="OEJ76866.1"/>
    </source>
</evidence>